<dbReference type="Gene3D" id="3.30.700.10">
    <property type="entry name" value="Glycoprotein, Type 4 Pilin"/>
    <property type="match status" value="1"/>
</dbReference>
<sequence length="275" mass="30544">MLGVNSADGGNRAAVTSGSTKRTGALYYTAHYPKFGFTLAEVLITLGIIGIVAAMTLPSLVQSHKEKQTVAQLKKFYSTISNAMLLAYNEHGPLEDWGIVDGGSSEEEYAEGNAFKNKFIYNLKPYLNILSFCEFGNSSCEKEPYSMKSLDGTIHTLAGVKFLPHLVLADGSTINHLWFSKASQYGEIYVDLNGAKAPNTLGIDIFVFGIFENKLIPYGLTHIDKFKQFRFENLCSLKVKNRMNGYGCAAWVIFEENMQYLKCNDLSFNGKKKCK</sequence>
<name>A0A9D1EYG8_9BACT</name>
<dbReference type="EMBL" id="DVIU01000098">
    <property type="protein sequence ID" value="HIS35924.1"/>
    <property type="molecule type" value="Genomic_DNA"/>
</dbReference>
<comment type="caution">
    <text evidence="3">The sequence shown here is derived from an EMBL/GenBank/DDBJ whole genome shotgun (WGS) entry which is preliminary data.</text>
</comment>
<dbReference type="InterPro" id="IPR012902">
    <property type="entry name" value="N_methyl_site"/>
</dbReference>
<dbReference type="InterPro" id="IPR045584">
    <property type="entry name" value="Pilin-like"/>
</dbReference>
<gene>
    <name evidence="3" type="ORF">IAC10_04760</name>
</gene>
<evidence type="ECO:0000313" key="3">
    <source>
        <dbReference type="EMBL" id="HIS35924.1"/>
    </source>
</evidence>
<dbReference type="NCBIfam" id="TIGR02532">
    <property type="entry name" value="IV_pilin_GFxxxE"/>
    <property type="match status" value="1"/>
</dbReference>
<dbReference type="Pfam" id="PF20318">
    <property type="entry name" value="DUF6613"/>
    <property type="match status" value="1"/>
</dbReference>
<feature type="transmembrane region" description="Helical" evidence="1">
    <location>
        <begin position="35"/>
        <end position="57"/>
    </location>
</feature>
<dbReference type="SUPFAM" id="SSF54523">
    <property type="entry name" value="Pili subunits"/>
    <property type="match status" value="1"/>
</dbReference>
<accession>A0A9D1EYG8</accession>
<proteinExistence type="predicted"/>
<evidence type="ECO:0000313" key="4">
    <source>
        <dbReference type="Proteomes" id="UP000823928"/>
    </source>
</evidence>
<keyword evidence="1" id="KW-1133">Transmembrane helix</keyword>
<dbReference type="InterPro" id="IPR046721">
    <property type="entry name" value="DUF6613"/>
</dbReference>
<dbReference type="Proteomes" id="UP000823928">
    <property type="component" value="Unassembled WGS sequence"/>
</dbReference>
<dbReference type="AlphaFoldDB" id="A0A9D1EYG8"/>
<feature type="domain" description="DUF6613" evidence="2">
    <location>
        <begin position="59"/>
        <end position="211"/>
    </location>
</feature>
<dbReference type="Pfam" id="PF07963">
    <property type="entry name" value="N_methyl"/>
    <property type="match status" value="1"/>
</dbReference>
<evidence type="ECO:0000256" key="1">
    <source>
        <dbReference type="SAM" id="Phobius"/>
    </source>
</evidence>
<keyword evidence="1" id="KW-0812">Transmembrane</keyword>
<reference evidence="3" key="1">
    <citation type="submission" date="2020-10" db="EMBL/GenBank/DDBJ databases">
        <authorList>
            <person name="Gilroy R."/>
        </authorList>
    </citation>
    <scope>NUCLEOTIDE SEQUENCE</scope>
    <source>
        <strain evidence="3">6276</strain>
    </source>
</reference>
<protein>
    <submittedName>
        <fullName evidence="3">Type II secretion system protein</fullName>
    </submittedName>
</protein>
<keyword evidence="1" id="KW-0472">Membrane</keyword>
<reference evidence="3" key="2">
    <citation type="journal article" date="2021" name="PeerJ">
        <title>Extensive microbial diversity within the chicken gut microbiome revealed by metagenomics and culture.</title>
        <authorList>
            <person name="Gilroy R."/>
            <person name="Ravi A."/>
            <person name="Getino M."/>
            <person name="Pursley I."/>
            <person name="Horton D.L."/>
            <person name="Alikhan N.F."/>
            <person name="Baker D."/>
            <person name="Gharbi K."/>
            <person name="Hall N."/>
            <person name="Watson M."/>
            <person name="Adriaenssens E.M."/>
            <person name="Foster-Nyarko E."/>
            <person name="Jarju S."/>
            <person name="Secka A."/>
            <person name="Antonio M."/>
            <person name="Oren A."/>
            <person name="Chaudhuri R.R."/>
            <person name="La Ragione R."/>
            <person name="Hildebrand F."/>
            <person name="Pallen M.J."/>
        </authorList>
    </citation>
    <scope>NUCLEOTIDE SEQUENCE</scope>
    <source>
        <strain evidence="3">6276</strain>
    </source>
</reference>
<organism evidence="3 4">
    <name type="scientific">Candidatus Scatousia excrementigallinarum</name>
    <dbReference type="NCBI Taxonomy" id="2840935"/>
    <lineage>
        <taxon>Bacteria</taxon>
        <taxon>Candidatus Scatousia</taxon>
    </lineage>
</organism>
<evidence type="ECO:0000259" key="2">
    <source>
        <dbReference type="Pfam" id="PF20318"/>
    </source>
</evidence>